<dbReference type="KEGG" id="msaa:QYS49_32520"/>
<dbReference type="EMBL" id="CP129971">
    <property type="protein sequence ID" value="WMN12123.1"/>
    <property type="molecule type" value="Genomic_DNA"/>
</dbReference>
<dbReference type="InterPro" id="IPR019587">
    <property type="entry name" value="Polyketide_cyclase/dehydratase"/>
</dbReference>
<name>A0AA51RCS4_9BACT</name>
<organism evidence="1 2">
    <name type="scientific">Marivirga salinarum</name>
    <dbReference type="NCBI Taxonomy" id="3059078"/>
    <lineage>
        <taxon>Bacteria</taxon>
        <taxon>Pseudomonadati</taxon>
        <taxon>Bacteroidota</taxon>
        <taxon>Cytophagia</taxon>
        <taxon>Cytophagales</taxon>
        <taxon>Marivirgaceae</taxon>
        <taxon>Marivirga</taxon>
    </lineage>
</organism>
<dbReference type="SUPFAM" id="SSF55961">
    <property type="entry name" value="Bet v1-like"/>
    <property type="match status" value="1"/>
</dbReference>
<dbReference type="RefSeq" id="WP_308349986.1">
    <property type="nucleotide sequence ID" value="NZ_CP129971.1"/>
</dbReference>
<dbReference type="Gene3D" id="3.30.530.20">
    <property type="match status" value="1"/>
</dbReference>
<evidence type="ECO:0000313" key="2">
    <source>
        <dbReference type="Proteomes" id="UP001230496"/>
    </source>
</evidence>
<dbReference type="AlphaFoldDB" id="A0AA51RCS4"/>
<proteinExistence type="predicted"/>
<sequence>MPELVHEKQMRARVQEVWDFVKDQNNWAPFLMGYQNHQILNDKESIWKLKSSIAGVTYSFKMEVLITEWEEGKKMGFELRGLTHPVKGSGTVTLKEAGSRLTDVSFHLHLQGRGITTPVMNLVVGPLLKPMAEQLLDKINEVMEQTSVRA</sequence>
<gene>
    <name evidence="1" type="ORF">QYS49_32520</name>
</gene>
<evidence type="ECO:0000313" key="1">
    <source>
        <dbReference type="EMBL" id="WMN12123.1"/>
    </source>
</evidence>
<dbReference type="CDD" id="cd07812">
    <property type="entry name" value="SRPBCC"/>
    <property type="match status" value="1"/>
</dbReference>
<accession>A0AA51RCS4</accession>
<dbReference type="Pfam" id="PF10604">
    <property type="entry name" value="Polyketide_cyc2"/>
    <property type="match status" value="1"/>
</dbReference>
<protein>
    <submittedName>
        <fullName evidence="1">SRPBCC family protein</fullName>
    </submittedName>
</protein>
<dbReference type="InterPro" id="IPR023393">
    <property type="entry name" value="START-like_dom_sf"/>
</dbReference>
<dbReference type="Proteomes" id="UP001230496">
    <property type="component" value="Chromosome"/>
</dbReference>
<reference evidence="1 2" key="1">
    <citation type="submission" date="2023-08" db="EMBL/GenBank/DDBJ databases">
        <title>Comparative genomics and taxonomic characterization of three novel marine species of genus Marivirga.</title>
        <authorList>
            <person name="Muhammad N."/>
            <person name="Kim S.-G."/>
        </authorList>
    </citation>
    <scope>NUCLEOTIDE SEQUENCE [LARGE SCALE GENOMIC DNA]</scope>
    <source>
        <strain evidence="1 2">BDSF4-3</strain>
    </source>
</reference>
<keyword evidence="2" id="KW-1185">Reference proteome</keyword>